<organism evidence="3">
    <name type="scientific">Panstrongylus lignarius</name>
    <dbReference type="NCBI Taxonomy" id="156445"/>
    <lineage>
        <taxon>Eukaryota</taxon>
        <taxon>Metazoa</taxon>
        <taxon>Ecdysozoa</taxon>
        <taxon>Arthropoda</taxon>
        <taxon>Hexapoda</taxon>
        <taxon>Insecta</taxon>
        <taxon>Pterygota</taxon>
        <taxon>Neoptera</taxon>
        <taxon>Paraneoptera</taxon>
        <taxon>Hemiptera</taxon>
        <taxon>Heteroptera</taxon>
        <taxon>Panheteroptera</taxon>
        <taxon>Cimicomorpha</taxon>
        <taxon>Reduviidae</taxon>
        <taxon>Triatominae</taxon>
        <taxon>Panstrongylus</taxon>
    </lineage>
</organism>
<dbReference type="EMBL" id="GFTR01000482">
    <property type="protein sequence ID" value="JAW15944.1"/>
    <property type="molecule type" value="Transcribed_RNA"/>
</dbReference>
<evidence type="ECO:0000313" key="3">
    <source>
        <dbReference type="EMBL" id="JAW15944.1"/>
    </source>
</evidence>
<dbReference type="AlphaFoldDB" id="A0A224XXC8"/>
<reference evidence="3" key="1">
    <citation type="journal article" date="2018" name="PLoS Negl. Trop. Dis.">
        <title>An insight into the salivary gland and fat body transcriptome of Panstrongylus lignarius (Hemiptera: Heteroptera), the main vector of Chagas disease in Peru.</title>
        <authorList>
            <person name="Nevoa J.C."/>
            <person name="Mendes M.T."/>
            <person name="da Silva M.V."/>
            <person name="Soares S.C."/>
            <person name="Oliveira C.J.F."/>
            <person name="Ribeiro J.M.C."/>
        </authorList>
    </citation>
    <scope>NUCLEOTIDE SEQUENCE</scope>
</reference>
<evidence type="ECO:0000256" key="2">
    <source>
        <dbReference type="SAM" id="SignalP"/>
    </source>
</evidence>
<name>A0A224XXC8_9HEMI</name>
<evidence type="ECO:0000256" key="1">
    <source>
        <dbReference type="SAM" id="Phobius"/>
    </source>
</evidence>
<feature type="signal peptide" evidence="2">
    <location>
        <begin position="1"/>
        <end position="17"/>
    </location>
</feature>
<feature type="transmembrane region" description="Helical" evidence="1">
    <location>
        <begin position="53"/>
        <end position="72"/>
    </location>
</feature>
<keyword evidence="1" id="KW-0812">Transmembrane</keyword>
<keyword evidence="2" id="KW-0732">Signal</keyword>
<evidence type="ECO:0008006" key="4">
    <source>
        <dbReference type="Google" id="ProtNLM"/>
    </source>
</evidence>
<proteinExistence type="predicted"/>
<sequence length="73" mass="8898">MFLQTLVLSLIFQVLILKNPHRIQNKVWHNACRLICNRNLQLNFHLQGNYKRYHLFWILAEMFPLLFVVAYLQ</sequence>
<keyword evidence="1" id="KW-1133">Transmembrane helix</keyword>
<accession>A0A224XXC8</accession>
<feature type="chain" id="PRO_5013279520" description="Secreted protein" evidence="2">
    <location>
        <begin position="18"/>
        <end position="73"/>
    </location>
</feature>
<keyword evidence="1" id="KW-0472">Membrane</keyword>
<protein>
    <recommendedName>
        <fullName evidence="4">Secreted protein</fullName>
    </recommendedName>
</protein>